<keyword evidence="2" id="KW-1185">Reference proteome</keyword>
<evidence type="ECO:0000313" key="1">
    <source>
        <dbReference type="EMBL" id="KAJ7950742.1"/>
    </source>
</evidence>
<evidence type="ECO:0000313" key="2">
    <source>
        <dbReference type="Proteomes" id="UP001163823"/>
    </source>
</evidence>
<accession>A0AAD7PD57</accession>
<dbReference type="KEGG" id="qsa:O6P43_026894"/>
<proteinExistence type="predicted"/>
<sequence length="66" mass="7566">MRHLNSGGLFFLKWDKRKVLVMLVEIIVFIVERREGGHRSNFGSFGGQMLMRVNFVTWLPCGPSLG</sequence>
<dbReference type="Proteomes" id="UP001163823">
    <property type="component" value="Chromosome 11"/>
</dbReference>
<gene>
    <name evidence="1" type="ORF">O6P43_026894</name>
</gene>
<name>A0AAD7PD57_QUISA</name>
<dbReference type="AlphaFoldDB" id="A0AAD7PD57"/>
<reference evidence="1" key="1">
    <citation type="journal article" date="2023" name="Science">
        <title>Elucidation of the pathway for biosynthesis of saponin adjuvants from the soapbark tree.</title>
        <authorList>
            <person name="Reed J."/>
            <person name="Orme A."/>
            <person name="El-Demerdash A."/>
            <person name="Owen C."/>
            <person name="Martin L.B.B."/>
            <person name="Misra R.C."/>
            <person name="Kikuchi S."/>
            <person name="Rejzek M."/>
            <person name="Martin A.C."/>
            <person name="Harkess A."/>
            <person name="Leebens-Mack J."/>
            <person name="Louveau T."/>
            <person name="Stephenson M.J."/>
            <person name="Osbourn A."/>
        </authorList>
    </citation>
    <scope>NUCLEOTIDE SEQUENCE</scope>
    <source>
        <strain evidence="1">S10</strain>
    </source>
</reference>
<dbReference type="EMBL" id="JARAOO010000011">
    <property type="protein sequence ID" value="KAJ7950742.1"/>
    <property type="molecule type" value="Genomic_DNA"/>
</dbReference>
<comment type="caution">
    <text evidence="1">The sequence shown here is derived from an EMBL/GenBank/DDBJ whole genome shotgun (WGS) entry which is preliminary data.</text>
</comment>
<organism evidence="1 2">
    <name type="scientific">Quillaja saponaria</name>
    <name type="common">Soap bark tree</name>
    <dbReference type="NCBI Taxonomy" id="32244"/>
    <lineage>
        <taxon>Eukaryota</taxon>
        <taxon>Viridiplantae</taxon>
        <taxon>Streptophyta</taxon>
        <taxon>Embryophyta</taxon>
        <taxon>Tracheophyta</taxon>
        <taxon>Spermatophyta</taxon>
        <taxon>Magnoliopsida</taxon>
        <taxon>eudicotyledons</taxon>
        <taxon>Gunneridae</taxon>
        <taxon>Pentapetalae</taxon>
        <taxon>rosids</taxon>
        <taxon>fabids</taxon>
        <taxon>Fabales</taxon>
        <taxon>Quillajaceae</taxon>
        <taxon>Quillaja</taxon>
    </lineage>
</organism>
<protein>
    <submittedName>
        <fullName evidence="1">Uncharacterized protein</fullName>
    </submittedName>
</protein>